<dbReference type="Pfam" id="PF03747">
    <property type="entry name" value="ADP_ribosyl_GH"/>
    <property type="match status" value="1"/>
</dbReference>
<feature type="binding site" evidence="3">
    <location>
        <position position="53"/>
    </location>
    <ligand>
        <name>Mg(2+)</name>
        <dbReference type="ChEBI" id="CHEBI:18420"/>
        <label>1</label>
    </ligand>
</feature>
<feature type="binding site" evidence="3">
    <location>
        <position position="266"/>
    </location>
    <ligand>
        <name>Mg(2+)</name>
        <dbReference type="ChEBI" id="CHEBI:18420"/>
        <label>1</label>
    </ligand>
</feature>
<dbReference type="EMBL" id="JACHXW010000005">
    <property type="protein sequence ID" value="MBB3151951.1"/>
    <property type="molecule type" value="Genomic_DNA"/>
</dbReference>
<dbReference type="Gene3D" id="1.10.4080.10">
    <property type="entry name" value="ADP-ribosylation/Crystallin J1"/>
    <property type="match status" value="1"/>
</dbReference>
<name>A0A7W5C6A2_9BACL</name>
<feature type="binding site" evidence="3">
    <location>
        <position position="55"/>
    </location>
    <ligand>
        <name>Mg(2+)</name>
        <dbReference type="ChEBI" id="CHEBI:18420"/>
        <label>1</label>
    </ligand>
</feature>
<proteinExistence type="inferred from homology"/>
<reference evidence="4 5" key="1">
    <citation type="submission" date="2020-08" db="EMBL/GenBank/DDBJ databases">
        <title>Genomic Encyclopedia of Type Strains, Phase III (KMG-III): the genomes of soil and plant-associated and newly described type strains.</title>
        <authorList>
            <person name="Whitman W."/>
        </authorList>
    </citation>
    <scope>NUCLEOTIDE SEQUENCE [LARGE SCALE GENOMIC DNA]</scope>
    <source>
        <strain evidence="4 5">CECT 8234</strain>
    </source>
</reference>
<dbReference type="PANTHER" id="PTHR16222:SF24">
    <property type="entry name" value="ADP-RIBOSYLHYDROLASE ARH3"/>
    <property type="match status" value="1"/>
</dbReference>
<comment type="caution">
    <text evidence="4">The sequence shown here is derived from an EMBL/GenBank/DDBJ whole genome shotgun (WGS) entry which is preliminary data.</text>
</comment>
<dbReference type="InterPro" id="IPR005502">
    <property type="entry name" value="Ribosyl_crysJ1"/>
</dbReference>
<sequence>MLQSKVRDGIIGLCVGDALGVPVEFQSRHTLRNKPLTDMIGYGTHNQPAGTWSDDSSLVFCLMESAAAFPQVDLYDIAERFVNWLDKNEWTPHGVVFDRGIATASAIERYKELCIRPDLAGGITLNSNGNGSLMRILPLAYWFKQETAMDRKELVSKISSITHGHPISKIACVIYVELAIQLIEGQSLAASISHMQETVLTLYKDEQPNNMKPFERVLKGDLALLDEGDIESSGYVVHTLEASLWSLLKTSSYTEAVLRAVNLGEDTDTTGAVAGGLAGLLYGEKAIPSDWIRKLARLDDIQQLCNRFEEAIRPTY</sequence>
<keyword evidence="5" id="KW-1185">Reference proteome</keyword>
<dbReference type="GO" id="GO:0016787">
    <property type="term" value="F:hydrolase activity"/>
    <property type="evidence" value="ECO:0007669"/>
    <property type="project" value="UniProtKB-KW"/>
</dbReference>
<keyword evidence="3" id="KW-0479">Metal-binding</keyword>
<keyword evidence="3" id="KW-0460">Magnesium</keyword>
<dbReference type="GO" id="GO:0046872">
    <property type="term" value="F:metal ion binding"/>
    <property type="evidence" value="ECO:0007669"/>
    <property type="project" value="UniProtKB-KW"/>
</dbReference>
<dbReference type="PANTHER" id="PTHR16222">
    <property type="entry name" value="ADP-RIBOSYLGLYCOHYDROLASE"/>
    <property type="match status" value="1"/>
</dbReference>
<evidence type="ECO:0000256" key="3">
    <source>
        <dbReference type="PIRSR" id="PIRSR605502-1"/>
    </source>
</evidence>
<evidence type="ECO:0000256" key="2">
    <source>
        <dbReference type="ARBA" id="ARBA00022801"/>
    </source>
</evidence>
<feature type="binding site" evidence="3">
    <location>
        <position position="54"/>
    </location>
    <ligand>
        <name>Mg(2+)</name>
        <dbReference type="ChEBI" id="CHEBI:18420"/>
        <label>1</label>
    </ligand>
</feature>
<feature type="binding site" evidence="3">
    <location>
        <position position="268"/>
    </location>
    <ligand>
        <name>Mg(2+)</name>
        <dbReference type="ChEBI" id="CHEBI:18420"/>
        <label>1</label>
    </ligand>
</feature>
<dbReference type="SUPFAM" id="SSF101478">
    <property type="entry name" value="ADP-ribosylglycohydrolase"/>
    <property type="match status" value="1"/>
</dbReference>
<comment type="similarity">
    <text evidence="1">Belongs to the ADP-ribosylglycohydrolase family.</text>
</comment>
<dbReference type="Proteomes" id="UP000518605">
    <property type="component" value="Unassembled WGS sequence"/>
</dbReference>
<accession>A0A7W5C6A2</accession>
<protein>
    <submittedName>
        <fullName evidence="4">ADP-ribosylglycohydrolase</fullName>
    </submittedName>
</protein>
<evidence type="ECO:0000313" key="4">
    <source>
        <dbReference type="EMBL" id="MBB3151951.1"/>
    </source>
</evidence>
<organism evidence="4 5">
    <name type="scientific">Paenibacillus endophyticus</name>
    <dbReference type="NCBI Taxonomy" id="1294268"/>
    <lineage>
        <taxon>Bacteria</taxon>
        <taxon>Bacillati</taxon>
        <taxon>Bacillota</taxon>
        <taxon>Bacilli</taxon>
        <taxon>Bacillales</taxon>
        <taxon>Paenibacillaceae</taxon>
        <taxon>Paenibacillus</taxon>
    </lineage>
</organism>
<gene>
    <name evidence="4" type="ORF">FHS16_001997</name>
</gene>
<dbReference type="InterPro" id="IPR036705">
    <property type="entry name" value="Ribosyl_crysJ1_sf"/>
</dbReference>
<dbReference type="AlphaFoldDB" id="A0A7W5C6A2"/>
<evidence type="ECO:0000313" key="5">
    <source>
        <dbReference type="Proteomes" id="UP000518605"/>
    </source>
</evidence>
<dbReference type="RefSeq" id="WP_183561452.1">
    <property type="nucleotide sequence ID" value="NZ_CBCSLB010000003.1"/>
</dbReference>
<dbReference type="InterPro" id="IPR050792">
    <property type="entry name" value="ADP-ribosylglycohydrolase"/>
</dbReference>
<comment type="cofactor">
    <cofactor evidence="3">
        <name>Mg(2+)</name>
        <dbReference type="ChEBI" id="CHEBI:18420"/>
    </cofactor>
    <text evidence="3">Binds 2 magnesium ions per subunit.</text>
</comment>
<feature type="binding site" evidence="3">
    <location>
        <position position="269"/>
    </location>
    <ligand>
        <name>Mg(2+)</name>
        <dbReference type="ChEBI" id="CHEBI:18420"/>
        <label>1</label>
    </ligand>
</feature>
<keyword evidence="2 4" id="KW-0378">Hydrolase</keyword>
<evidence type="ECO:0000256" key="1">
    <source>
        <dbReference type="ARBA" id="ARBA00010702"/>
    </source>
</evidence>